<sequence>MSDCKTGRFHNKLPKLKLIPKNFTINGGIVECSKALFLRHDHKVLISRVNGIS</sequence>
<dbReference type="Proteomes" id="UP000249610">
    <property type="component" value="Unassembled WGS sequence"/>
</dbReference>
<evidence type="ECO:0000313" key="1">
    <source>
        <dbReference type="EMBL" id="RAI90023.1"/>
    </source>
</evidence>
<keyword evidence="2" id="KW-1185">Reference proteome</keyword>
<dbReference type="EMBL" id="QLLK01000005">
    <property type="protein sequence ID" value="RAI90023.1"/>
    <property type="molecule type" value="Genomic_DNA"/>
</dbReference>
<protein>
    <submittedName>
        <fullName evidence="1">Uncharacterized protein</fullName>
    </submittedName>
</protein>
<reference evidence="1 2" key="1">
    <citation type="submission" date="2018-06" db="EMBL/GenBank/DDBJ databases">
        <title>Genomic Encyclopedia of Archaeal and Bacterial Type Strains, Phase II (KMG-II): from individual species to whole genera.</title>
        <authorList>
            <person name="Goeker M."/>
        </authorList>
    </citation>
    <scope>NUCLEOTIDE SEQUENCE [LARGE SCALE GENOMIC DNA]</scope>
    <source>
        <strain evidence="1 2">DSM 23446</strain>
    </source>
</reference>
<proteinExistence type="predicted"/>
<organism evidence="1 2">
    <name type="scientific">Algoriphagus yeomjeoni</name>
    <dbReference type="NCBI Taxonomy" id="291403"/>
    <lineage>
        <taxon>Bacteria</taxon>
        <taxon>Pseudomonadati</taxon>
        <taxon>Bacteroidota</taxon>
        <taxon>Cytophagia</taxon>
        <taxon>Cytophagales</taxon>
        <taxon>Cyclobacteriaceae</taxon>
        <taxon>Algoriphagus</taxon>
    </lineage>
</organism>
<evidence type="ECO:0000313" key="2">
    <source>
        <dbReference type="Proteomes" id="UP000249610"/>
    </source>
</evidence>
<dbReference type="AlphaFoldDB" id="A0A327PEB4"/>
<gene>
    <name evidence="1" type="ORF">LV83_02026</name>
</gene>
<comment type="caution">
    <text evidence="1">The sequence shown here is derived from an EMBL/GenBank/DDBJ whole genome shotgun (WGS) entry which is preliminary data.</text>
</comment>
<accession>A0A327PEB4</accession>
<name>A0A327PEB4_9BACT</name>